<dbReference type="PROSITE" id="PS00784">
    <property type="entry name" value="RIBOSOMAL_L34"/>
    <property type="match status" value="1"/>
</dbReference>
<proteinExistence type="inferred from homology"/>
<dbReference type="HAMAP" id="MF_00391">
    <property type="entry name" value="Ribosomal_bL34"/>
    <property type="match status" value="1"/>
</dbReference>
<evidence type="ECO:0000256" key="6">
    <source>
        <dbReference type="SAM" id="MobiDB-lite"/>
    </source>
</evidence>
<dbReference type="InterPro" id="IPR000271">
    <property type="entry name" value="Ribosomal_bL34"/>
</dbReference>
<dbReference type="FunFam" id="1.10.287.3980:FF:000001">
    <property type="entry name" value="Mitochondrial ribosomal protein L34"/>
    <property type="match status" value="1"/>
</dbReference>
<dbReference type="PANTHER" id="PTHR14503:SF4">
    <property type="entry name" value="LARGE RIBOSOMAL SUBUNIT PROTEIN BL34M"/>
    <property type="match status" value="1"/>
</dbReference>
<organism evidence="7 8">
    <name type="scientific">Raineya orbicola</name>
    <dbReference type="NCBI Taxonomy" id="2016530"/>
    <lineage>
        <taxon>Bacteria</taxon>
        <taxon>Pseudomonadati</taxon>
        <taxon>Bacteroidota</taxon>
        <taxon>Cytophagia</taxon>
        <taxon>Cytophagales</taxon>
        <taxon>Raineyaceae</taxon>
        <taxon>Raineya</taxon>
    </lineage>
</organism>
<gene>
    <name evidence="5" type="primary">rpmH</name>
    <name evidence="7" type="ORF">Rain11_0449</name>
</gene>
<feature type="compositionally biased region" description="Basic residues" evidence="6">
    <location>
        <begin position="1"/>
        <end position="16"/>
    </location>
</feature>
<keyword evidence="8" id="KW-1185">Reference proteome</keyword>
<keyword evidence="3 5" id="KW-0687">Ribonucleoprotein</keyword>
<dbReference type="GO" id="GO:0005840">
    <property type="term" value="C:ribosome"/>
    <property type="evidence" value="ECO:0007669"/>
    <property type="project" value="UniProtKB-KW"/>
</dbReference>
<protein>
    <recommendedName>
        <fullName evidence="4 5">Large ribosomal subunit protein bL34</fullName>
    </recommendedName>
</protein>
<dbReference type="NCBIfam" id="TIGR01030">
    <property type="entry name" value="rpmH_bact"/>
    <property type="match status" value="1"/>
</dbReference>
<evidence type="ECO:0000313" key="8">
    <source>
        <dbReference type="Proteomes" id="UP000233387"/>
    </source>
</evidence>
<evidence type="ECO:0000256" key="2">
    <source>
        <dbReference type="ARBA" id="ARBA00022980"/>
    </source>
</evidence>
<evidence type="ECO:0000256" key="1">
    <source>
        <dbReference type="ARBA" id="ARBA00010111"/>
    </source>
</evidence>
<dbReference type="Gene3D" id="1.10.287.3980">
    <property type="match status" value="1"/>
</dbReference>
<sequence>MKRTYQPSNRKRRNKHGFRERMSTPGGRRVLAARRARGRKKLTVSDERKHKG</sequence>
<reference evidence="7 8" key="1">
    <citation type="submission" date="2017-06" db="EMBL/GenBank/DDBJ databases">
        <title>Raineya orbicola gen. nov., sp. nov. a slightly thermophilic bacterium of the phylum Bacteroidetes and the description of Raineyaceae fam. nov.</title>
        <authorList>
            <person name="Albuquerque L."/>
            <person name="Polonia A.R.M."/>
            <person name="Barroso C."/>
            <person name="Froufe H.J.C."/>
            <person name="Lage O."/>
            <person name="Lobo-Da-Cunha A."/>
            <person name="Egas C."/>
            <person name="Da Costa M.S."/>
        </authorList>
    </citation>
    <scope>NUCLEOTIDE SEQUENCE [LARGE SCALE GENOMIC DNA]</scope>
    <source>
        <strain evidence="7 8">SPSPC-11</strain>
    </source>
</reference>
<dbReference type="Pfam" id="PF00468">
    <property type="entry name" value="Ribosomal_L34"/>
    <property type="match status" value="1"/>
</dbReference>
<feature type="compositionally biased region" description="Basic and acidic residues" evidence="6">
    <location>
        <begin position="43"/>
        <end position="52"/>
    </location>
</feature>
<comment type="caution">
    <text evidence="7">The sequence shown here is derived from an EMBL/GenBank/DDBJ whole genome shotgun (WGS) entry which is preliminary data.</text>
</comment>
<dbReference type="GO" id="GO:0003735">
    <property type="term" value="F:structural constituent of ribosome"/>
    <property type="evidence" value="ECO:0007669"/>
    <property type="project" value="InterPro"/>
</dbReference>
<dbReference type="AlphaFoldDB" id="A0A2N3IJN6"/>
<dbReference type="Proteomes" id="UP000233387">
    <property type="component" value="Unassembled WGS sequence"/>
</dbReference>
<evidence type="ECO:0000313" key="7">
    <source>
        <dbReference type="EMBL" id="PKQ70529.1"/>
    </source>
</evidence>
<name>A0A2N3IJN6_9BACT</name>
<dbReference type="RefSeq" id="WP_101357752.1">
    <property type="nucleotide sequence ID" value="NZ_NKXO01000005.1"/>
</dbReference>
<dbReference type="InterPro" id="IPR020939">
    <property type="entry name" value="Ribosomal_bL34_CS"/>
</dbReference>
<accession>A0A2N3IJN6</accession>
<dbReference type="GO" id="GO:0006412">
    <property type="term" value="P:translation"/>
    <property type="evidence" value="ECO:0007669"/>
    <property type="project" value="UniProtKB-UniRule"/>
</dbReference>
<dbReference type="GO" id="GO:1990904">
    <property type="term" value="C:ribonucleoprotein complex"/>
    <property type="evidence" value="ECO:0007669"/>
    <property type="project" value="UniProtKB-KW"/>
</dbReference>
<dbReference type="PANTHER" id="PTHR14503">
    <property type="entry name" value="MITOCHONDRIAL RIBOSOMAL PROTEIN 34 FAMILY MEMBER"/>
    <property type="match status" value="1"/>
</dbReference>
<comment type="similarity">
    <text evidence="1 5">Belongs to the bacterial ribosomal protein bL34 family.</text>
</comment>
<evidence type="ECO:0000256" key="5">
    <source>
        <dbReference type="HAMAP-Rule" id="MF_00391"/>
    </source>
</evidence>
<feature type="region of interest" description="Disordered" evidence="6">
    <location>
        <begin position="1"/>
        <end position="52"/>
    </location>
</feature>
<feature type="compositionally biased region" description="Basic residues" evidence="6">
    <location>
        <begin position="31"/>
        <end position="42"/>
    </location>
</feature>
<dbReference type="EMBL" id="NKXO01000005">
    <property type="protein sequence ID" value="PKQ70529.1"/>
    <property type="molecule type" value="Genomic_DNA"/>
</dbReference>
<evidence type="ECO:0000256" key="4">
    <source>
        <dbReference type="ARBA" id="ARBA00035177"/>
    </source>
</evidence>
<evidence type="ECO:0000256" key="3">
    <source>
        <dbReference type="ARBA" id="ARBA00023274"/>
    </source>
</evidence>
<keyword evidence="2 5" id="KW-0689">Ribosomal protein</keyword>